<dbReference type="GO" id="GO:0005993">
    <property type="term" value="P:trehalose catabolic process"/>
    <property type="evidence" value="ECO:0007669"/>
    <property type="project" value="TreeGrafter"/>
</dbReference>
<dbReference type="RefSeq" id="WP_182960966.1">
    <property type="nucleotide sequence ID" value="NZ_JABEQM010000017.1"/>
</dbReference>
<dbReference type="InterPro" id="IPR008928">
    <property type="entry name" value="6-hairpin_glycosidase_sf"/>
</dbReference>
<dbReference type="InterPro" id="IPR012341">
    <property type="entry name" value="6hp_glycosidase-like_sf"/>
</dbReference>
<keyword evidence="3" id="KW-1185">Reference proteome</keyword>
<dbReference type="InterPro" id="IPR001661">
    <property type="entry name" value="Glyco_hydro_37"/>
</dbReference>
<dbReference type="PANTHER" id="PTHR23403:SF1">
    <property type="entry name" value="TREHALASE"/>
    <property type="match status" value="1"/>
</dbReference>
<dbReference type="GO" id="GO:0004555">
    <property type="term" value="F:alpha,alpha-trehalase activity"/>
    <property type="evidence" value="ECO:0007669"/>
    <property type="project" value="InterPro"/>
</dbReference>
<accession>A0A7W4KA06</accession>
<sequence length="745" mass="81836">MILDTTIPAERAWNSWSDRPAALSFLPLGVHVTPVLYATSTRTASLLPPGPQLLLGRHATDASLVEFETRHAGTRIAFRYDKADPYVMRGAWTGLALAEWGLRYWVTLCLSAEDGAIVRYEDGAEGGAAVVAIGYRHVALVSADRAVQVTTHDTIEDVARDFEANGYFYTGSRGTEGRVIALRFNLEMMREGTFAVAVSDDPALAIAKARAALGTVPEVSACLPAQTGRHAGALDAVRDIMAWNTLYDGLNRRPYTTVSRTWNLGRFAVWYNDQTYAALMCGLFDTEMARENMATALASATPQGNFACIVTSNDAWVDRTQAPNGAFMAWMMYLRSRDRTMLEATYGPHVRNHLWWRAHRDPQGRGLVSCGTSDVGQALYKGTHFGARNETGMDNSTTHDEALYDPATRTLSTLDVGLNCSLALDAEMLAHMARETGREESAARFEALADRSRTLIRTELWDEARGIFANRQRDGDFVQGLGPTSFYPLICGAATAEQAASLLRHLEDPATFGGEYVIPNATRDHPAFADNVYWRGRIWPNVNYFIWHALRRYGFVAEATRFAERSMRLFDQSWVDRRISGENYSAVNGEASDQLDADLFLSWGAMLPMLGVAEVMDINPWSGWEITLAGEDARLGPVCSPIGRVTLETTGGVTTLRHGDIPVLRTDATGRLTDLHFGDGIFSCRLHCTGEGTLALPAIVHGRVVSVRLDDRVLPPKAGPDGATHVTWRDAAPGARLSVHFLPAE</sequence>
<feature type="domain" description="Mannosylglycerate hydrolase MGH1-like glycoside hydrolase" evidence="1">
    <location>
        <begin position="269"/>
        <end position="591"/>
    </location>
</feature>
<dbReference type="Pfam" id="PF22422">
    <property type="entry name" value="MGH1-like_GH"/>
    <property type="match status" value="1"/>
</dbReference>
<dbReference type="Proteomes" id="UP000578030">
    <property type="component" value="Unassembled WGS sequence"/>
</dbReference>
<organism evidence="2 3">
    <name type="scientific">Gluconacetobacter tumulisoli</name>
    <dbReference type="NCBI Taxonomy" id="1286189"/>
    <lineage>
        <taxon>Bacteria</taxon>
        <taxon>Pseudomonadati</taxon>
        <taxon>Pseudomonadota</taxon>
        <taxon>Alphaproteobacteria</taxon>
        <taxon>Acetobacterales</taxon>
        <taxon>Acetobacteraceae</taxon>
        <taxon>Gluconacetobacter</taxon>
    </lineage>
</organism>
<comment type="caution">
    <text evidence="2">The sequence shown here is derived from an EMBL/GenBank/DDBJ whole genome shotgun (WGS) entry which is preliminary data.</text>
</comment>
<evidence type="ECO:0000313" key="2">
    <source>
        <dbReference type="EMBL" id="MBB2203027.1"/>
    </source>
</evidence>
<reference evidence="2 3" key="1">
    <citation type="submission" date="2020-04" db="EMBL/GenBank/DDBJ databases">
        <title>Description of novel Gluconacetobacter.</title>
        <authorList>
            <person name="Sombolestani A."/>
        </authorList>
    </citation>
    <scope>NUCLEOTIDE SEQUENCE [LARGE SCALE GENOMIC DNA]</scope>
    <source>
        <strain evidence="2 3">LMG 27802</strain>
    </source>
</reference>
<dbReference type="Gene3D" id="1.50.10.10">
    <property type="match status" value="1"/>
</dbReference>
<dbReference type="PANTHER" id="PTHR23403">
    <property type="entry name" value="TREHALASE"/>
    <property type="match status" value="1"/>
</dbReference>
<proteinExistence type="predicted"/>
<dbReference type="InterPro" id="IPR054491">
    <property type="entry name" value="MGH1-like_GH"/>
</dbReference>
<name>A0A7W4KA06_9PROT</name>
<gene>
    <name evidence="2" type="ORF">HLH28_15860</name>
</gene>
<dbReference type="AlphaFoldDB" id="A0A7W4KA06"/>
<evidence type="ECO:0000259" key="1">
    <source>
        <dbReference type="Pfam" id="PF22422"/>
    </source>
</evidence>
<dbReference type="SUPFAM" id="SSF48208">
    <property type="entry name" value="Six-hairpin glycosidases"/>
    <property type="match status" value="1"/>
</dbReference>
<dbReference type="EMBL" id="JABEQM010000017">
    <property type="protein sequence ID" value="MBB2203027.1"/>
    <property type="molecule type" value="Genomic_DNA"/>
</dbReference>
<protein>
    <submittedName>
        <fullName evidence="2">Glycoside hydrolase family 37</fullName>
    </submittedName>
</protein>
<evidence type="ECO:0000313" key="3">
    <source>
        <dbReference type="Proteomes" id="UP000578030"/>
    </source>
</evidence>
<keyword evidence="2" id="KW-0378">Hydrolase</keyword>